<proteinExistence type="predicted"/>
<name>A0ABY5ZDX6_9ACTN</name>
<dbReference type="RefSeq" id="WP_260729528.1">
    <property type="nucleotide sequence ID" value="NZ_BAAABS010000029.1"/>
</dbReference>
<keyword evidence="2" id="KW-1185">Reference proteome</keyword>
<dbReference type="EMBL" id="CP073721">
    <property type="protein sequence ID" value="UWZ40082.1"/>
    <property type="molecule type" value="Genomic_DNA"/>
</dbReference>
<sequence>MNAAGAAGTGAVGESLRPVRDALLGRARADAAAQHADAARSCSRTLADARAEAGRILEEARSTGRADAARRNAAEAAHVRRAAHALLLAAQREIHDELGRRVAETLRAELDAGRLGPALAARAAAALGPDARVEPATGGGFTAHLDSRCVDCSVESLTRHAMSSAERIEEVWR</sequence>
<organism evidence="1 2">
    <name type="scientific">Dactylosporangium roseum</name>
    <dbReference type="NCBI Taxonomy" id="47989"/>
    <lineage>
        <taxon>Bacteria</taxon>
        <taxon>Bacillati</taxon>
        <taxon>Actinomycetota</taxon>
        <taxon>Actinomycetes</taxon>
        <taxon>Micromonosporales</taxon>
        <taxon>Micromonosporaceae</taxon>
        <taxon>Dactylosporangium</taxon>
    </lineage>
</organism>
<accession>A0ABY5ZDX6</accession>
<reference evidence="1" key="1">
    <citation type="submission" date="2021-04" db="EMBL/GenBank/DDBJ databases">
        <title>Biosynthetic gene clusters of Dactylosporangioum roseum.</title>
        <authorList>
            <person name="Hartkoorn R.C."/>
            <person name="Beaudoing E."/>
            <person name="Hot D."/>
            <person name="Moureu S."/>
        </authorList>
    </citation>
    <scope>NUCLEOTIDE SEQUENCE</scope>
    <source>
        <strain evidence="1">NRRL B-16295</strain>
    </source>
</reference>
<evidence type="ECO:0000313" key="1">
    <source>
        <dbReference type="EMBL" id="UWZ40082.1"/>
    </source>
</evidence>
<protein>
    <submittedName>
        <fullName evidence="1">Uncharacterized protein</fullName>
    </submittedName>
</protein>
<dbReference type="Proteomes" id="UP001058271">
    <property type="component" value="Chromosome"/>
</dbReference>
<evidence type="ECO:0000313" key="2">
    <source>
        <dbReference type="Proteomes" id="UP001058271"/>
    </source>
</evidence>
<gene>
    <name evidence="1" type="ORF">Drose_18900</name>
</gene>